<dbReference type="PROSITE" id="PS51257">
    <property type="entry name" value="PROKAR_LIPOPROTEIN"/>
    <property type="match status" value="1"/>
</dbReference>
<keyword evidence="1" id="KW-0812">Transmembrane</keyword>
<protein>
    <submittedName>
        <fullName evidence="3">Uncharacterized protein</fullName>
    </submittedName>
</protein>
<feature type="chain" id="PRO_5007811704" evidence="2">
    <location>
        <begin position="23"/>
        <end position="82"/>
    </location>
</feature>
<feature type="transmembrane region" description="Helical" evidence="1">
    <location>
        <begin position="46"/>
        <end position="66"/>
    </location>
</feature>
<dbReference type="Proteomes" id="UP000076128">
    <property type="component" value="Chromosome"/>
</dbReference>
<name>A0A159Z4S8_9RHOB</name>
<keyword evidence="1" id="KW-0472">Membrane</keyword>
<accession>A0A159Z4S8</accession>
<evidence type="ECO:0000256" key="2">
    <source>
        <dbReference type="SAM" id="SignalP"/>
    </source>
</evidence>
<keyword evidence="1" id="KW-1133">Transmembrane helix</keyword>
<proteinExistence type="predicted"/>
<sequence>MTFKIIASALAISAACVVPAVAQDAPPAPTVTPETGLPSTVAGTTLPATNLLIVGGVLVTATAALASAQDGTTSTTATTSTN</sequence>
<dbReference type="KEGG" id="daa:AKL17_2073"/>
<keyword evidence="2" id="KW-0732">Signal</keyword>
<dbReference type="AlphaFoldDB" id="A0A159Z4S8"/>
<reference evidence="3 4" key="1">
    <citation type="submission" date="2015-09" db="EMBL/GenBank/DDBJ databases">
        <title>Complete genome sequence of Defluviimonas alba cai42t isolated from an oilfield in Xinjiang.</title>
        <authorList>
            <person name="Geng S."/>
            <person name="Pan X."/>
            <person name="Wu X."/>
        </authorList>
    </citation>
    <scope>NUCLEOTIDE SEQUENCE [LARGE SCALE GENOMIC DNA]</scope>
    <source>
        <strain evidence="4">cai42</strain>
    </source>
</reference>
<dbReference type="STRING" id="1335048.AKL17_2073"/>
<dbReference type="EMBL" id="CP012661">
    <property type="protein sequence ID" value="AMY69320.1"/>
    <property type="molecule type" value="Genomic_DNA"/>
</dbReference>
<evidence type="ECO:0000313" key="4">
    <source>
        <dbReference type="Proteomes" id="UP000076128"/>
    </source>
</evidence>
<gene>
    <name evidence="3" type="ORF">AKL17_2073</name>
</gene>
<organism evidence="3 4">
    <name type="scientific">Frigidibacter mobilis</name>
    <dbReference type="NCBI Taxonomy" id="1335048"/>
    <lineage>
        <taxon>Bacteria</taxon>
        <taxon>Pseudomonadati</taxon>
        <taxon>Pseudomonadota</taxon>
        <taxon>Alphaproteobacteria</taxon>
        <taxon>Rhodobacterales</taxon>
        <taxon>Paracoccaceae</taxon>
        <taxon>Frigidibacter</taxon>
    </lineage>
</organism>
<evidence type="ECO:0000256" key="1">
    <source>
        <dbReference type="SAM" id="Phobius"/>
    </source>
</evidence>
<feature type="signal peptide" evidence="2">
    <location>
        <begin position="1"/>
        <end position="22"/>
    </location>
</feature>
<keyword evidence="4" id="KW-1185">Reference proteome</keyword>
<dbReference type="RefSeq" id="WP_066812953.1">
    <property type="nucleotide sequence ID" value="NZ_CP012661.1"/>
</dbReference>
<evidence type="ECO:0000313" key="3">
    <source>
        <dbReference type="EMBL" id="AMY69320.1"/>
    </source>
</evidence>